<dbReference type="Pfam" id="PF00412">
    <property type="entry name" value="LIM"/>
    <property type="match status" value="1"/>
</dbReference>
<dbReference type="PROSITE" id="PS00478">
    <property type="entry name" value="LIM_DOMAIN_1"/>
    <property type="match status" value="1"/>
</dbReference>
<evidence type="ECO:0000256" key="3">
    <source>
        <dbReference type="PROSITE-ProRule" id="PRU00125"/>
    </source>
</evidence>
<comment type="caution">
    <text evidence="6">The sequence shown here is derived from an EMBL/GenBank/DDBJ whole genome shotgun (WGS) entry which is preliminary data.</text>
</comment>
<name>A0AAW0QX25_9PEZI</name>
<protein>
    <submittedName>
        <fullName evidence="6">Rho GTPase activator Rga- variant</fullName>
    </submittedName>
</protein>
<feature type="region of interest" description="Disordered" evidence="4">
    <location>
        <begin position="313"/>
        <end position="339"/>
    </location>
</feature>
<dbReference type="SMART" id="SM00132">
    <property type="entry name" value="LIM"/>
    <property type="match status" value="1"/>
</dbReference>
<feature type="compositionally biased region" description="Acidic residues" evidence="4">
    <location>
        <begin position="327"/>
        <end position="339"/>
    </location>
</feature>
<feature type="domain" description="LIM zinc-binding" evidence="5">
    <location>
        <begin position="351"/>
        <end position="412"/>
    </location>
</feature>
<evidence type="ECO:0000313" key="7">
    <source>
        <dbReference type="Proteomes" id="UP001392437"/>
    </source>
</evidence>
<dbReference type="Gene3D" id="2.10.110.10">
    <property type="entry name" value="Cysteine Rich Protein"/>
    <property type="match status" value="1"/>
</dbReference>
<dbReference type="GO" id="GO:0046872">
    <property type="term" value="F:metal ion binding"/>
    <property type="evidence" value="ECO:0007669"/>
    <property type="project" value="UniProtKB-KW"/>
</dbReference>
<evidence type="ECO:0000256" key="2">
    <source>
        <dbReference type="ARBA" id="ARBA00022833"/>
    </source>
</evidence>
<dbReference type="Proteomes" id="UP001392437">
    <property type="component" value="Unassembled WGS sequence"/>
</dbReference>
<dbReference type="EMBL" id="JAQQWP010000006">
    <property type="protein sequence ID" value="KAK8114915.1"/>
    <property type="molecule type" value="Genomic_DNA"/>
</dbReference>
<feature type="non-terminal residue" evidence="6">
    <location>
        <position position="437"/>
    </location>
</feature>
<dbReference type="AlphaFoldDB" id="A0AAW0QX25"/>
<keyword evidence="1 3" id="KW-0479">Metal-binding</keyword>
<evidence type="ECO:0000259" key="5">
    <source>
        <dbReference type="PROSITE" id="PS50023"/>
    </source>
</evidence>
<keyword evidence="7" id="KW-1185">Reference proteome</keyword>
<feature type="compositionally biased region" description="Basic and acidic residues" evidence="4">
    <location>
        <begin position="315"/>
        <end position="326"/>
    </location>
</feature>
<organism evidence="6 7">
    <name type="scientific">Apiospora kogelbergensis</name>
    <dbReference type="NCBI Taxonomy" id="1337665"/>
    <lineage>
        <taxon>Eukaryota</taxon>
        <taxon>Fungi</taxon>
        <taxon>Dikarya</taxon>
        <taxon>Ascomycota</taxon>
        <taxon>Pezizomycotina</taxon>
        <taxon>Sordariomycetes</taxon>
        <taxon>Xylariomycetidae</taxon>
        <taxon>Amphisphaeriales</taxon>
        <taxon>Apiosporaceae</taxon>
        <taxon>Apiospora</taxon>
    </lineage>
</organism>
<sequence>MDPLSVTASVAGLLSAAAKIYSLLDAIASAKNAPKTIRNAQAEVRQFELTLRSLRRYLWQLELVDTRRRDLICLDEIIVPLADAMLELSEFEKLLDKLTNLNTLRSFVTWFSYYKTVEEHLARITRQKTSLVMILNIIQCESDQEAFRSQRQLQDLVGKILSENKVLKGKLEQLEDSFDSRSTLMPQFDHDTRSSNHDVTDDIDDGATIRGNDQHNTVQNARQGALEFAFETVLEQSWVYQRNTNRNCDCSFVSSVQRSHAWSVFSEYSLADISVLSVIAMPITAIDVSNGIYYTAVNKASVPAQSDGWPLVTDINHDLPEGKDTQQPDDEPSPLDNDNEERITEADDELSPCNGCDGAMEEGEALLAGYRWHLDCLCCQSCSKLLDGDADFSLVSNGSLLCSDCMYSCVACGCKIEKLAILTGDWAFCASCFCCRK</sequence>
<reference evidence="6 7" key="1">
    <citation type="submission" date="2023-01" db="EMBL/GenBank/DDBJ databases">
        <title>Analysis of 21 Apiospora genomes using comparative genomics revels a genus with tremendous synthesis potential of carbohydrate active enzymes and secondary metabolites.</title>
        <authorList>
            <person name="Sorensen T."/>
        </authorList>
    </citation>
    <scope>NUCLEOTIDE SEQUENCE [LARGE SCALE GENOMIC DNA]</scope>
    <source>
        <strain evidence="6 7">CBS 117206</strain>
    </source>
</reference>
<dbReference type="GO" id="GO:0030695">
    <property type="term" value="F:GTPase regulator activity"/>
    <property type="evidence" value="ECO:0007669"/>
    <property type="project" value="UniProtKB-ARBA"/>
</dbReference>
<evidence type="ECO:0000313" key="6">
    <source>
        <dbReference type="EMBL" id="KAK8114915.1"/>
    </source>
</evidence>
<keyword evidence="2 3" id="KW-0862">Zinc</keyword>
<proteinExistence type="predicted"/>
<evidence type="ECO:0000256" key="4">
    <source>
        <dbReference type="SAM" id="MobiDB-lite"/>
    </source>
</evidence>
<keyword evidence="3" id="KW-0440">LIM domain</keyword>
<dbReference type="InterPro" id="IPR001781">
    <property type="entry name" value="Znf_LIM"/>
</dbReference>
<evidence type="ECO:0000256" key="1">
    <source>
        <dbReference type="ARBA" id="ARBA00022723"/>
    </source>
</evidence>
<gene>
    <name evidence="6" type="ORF">PG999_006984</name>
</gene>
<dbReference type="PROSITE" id="PS50023">
    <property type="entry name" value="LIM_DOMAIN_2"/>
    <property type="match status" value="1"/>
</dbReference>
<accession>A0AAW0QX25</accession>